<sequence>MKLKKVLLSFCAVALIITLVSPFSLVIALENTQISSQSQILADSAQISESFNLTVGSYEYLKIDSNAVRNTHYYISKSSSESTSETDSTIKTALTGEEIAAQIKLLSPYLIVKEHNLVEIDIAKAEKDNINDAAIKLVKKFYDNQNRIITVTLNGGTFDDVKLDTDFNKIFEEYMKHLAKTEFVLKASCSVGDALNPDPCPNRDELIASTSLAKAQKFAYDSGYHRTATYAGGGLPENPARDFTKPVEHNNCSKGVYRNHMVLSDNKDGTYKVLRQLNEPNPEIHSYTHPHMDWAHYCYWWHQTYC</sequence>
<evidence type="ECO:0000313" key="1">
    <source>
        <dbReference type="EMBL" id="TVX91837.1"/>
    </source>
</evidence>
<accession>A0A559IW21</accession>
<evidence type="ECO:0000313" key="2">
    <source>
        <dbReference type="Proteomes" id="UP000318102"/>
    </source>
</evidence>
<name>A0A559IW21_9BACL</name>
<organism evidence="1 2">
    <name type="scientific">Paenibacillus agilis</name>
    <dbReference type="NCBI Taxonomy" id="3020863"/>
    <lineage>
        <taxon>Bacteria</taxon>
        <taxon>Bacillati</taxon>
        <taxon>Bacillota</taxon>
        <taxon>Bacilli</taxon>
        <taxon>Bacillales</taxon>
        <taxon>Paenibacillaceae</taxon>
        <taxon>Paenibacillus</taxon>
    </lineage>
</organism>
<dbReference type="EMBL" id="VNJK01000001">
    <property type="protein sequence ID" value="TVX91837.1"/>
    <property type="molecule type" value="Genomic_DNA"/>
</dbReference>
<comment type="caution">
    <text evidence="1">The sequence shown here is derived from an EMBL/GenBank/DDBJ whole genome shotgun (WGS) entry which is preliminary data.</text>
</comment>
<proteinExistence type="predicted"/>
<dbReference type="OrthoDB" id="2988586at2"/>
<protein>
    <submittedName>
        <fullName evidence="1">Uncharacterized protein</fullName>
    </submittedName>
</protein>
<dbReference type="AlphaFoldDB" id="A0A559IW21"/>
<reference evidence="1 2" key="1">
    <citation type="submission" date="2019-07" db="EMBL/GenBank/DDBJ databases">
        <authorList>
            <person name="Kim J."/>
        </authorList>
    </citation>
    <scope>NUCLEOTIDE SEQUENCE [LARGE SCALE GENOMIC DNA]</scope>
    <source>
        <strain evidence="1 2">N4</strain>
    </source>
</reference>
<dbReference type="RefSeq" id="WP_144986725.1">
    <property type="nucleotide sequence ID" value="NZ_VNJK01000001.1"/>
</dbReference>
<gene>
    <name evidence="1" type="ORF">FPZ44_01430</name>
</gene>
<keyword evidence="2" id="KW-1185">Reference proteome</keyword>
<dbReference type="Proteomes" id="UP000318102">
    <property type="component" value="Unassembled WGS sequence"/>
</dbReference>